<accession>A0A067PN11</accession>
<dbReference type="EMBL" id="KL197726">
    <property type="protein sequence ID" value="KDQ55190.1"/>
    <property type="molecule type" value="Genomic_DNA"/>
</dbReference>
<sequence length="76" mass="8426">MPFSPAFVTCAYLNERPQIDWALTKLLSSPVPLHRTKSLVLLASSHTLLSFQLRPFSNSIEAVLLALVSVSFKKVV</sequence>
<name>A0A067PN11_9AGAM</name>
<reference evidence="2" key="1">
    <citation type="journal article" date="2014" name="Proc. Natl. Acad. Sci. U.S.A.">
        <title>Extensive sampling of basidiomycete genomes demonstrates inadequacy of the white-rot/brown-rot paradigm for wood decay fungi.</title>
        <authorList>
            <person name="Riley R."/>
            <person name="Salamov A.A."/>
            <person name="Brown D.W."/>
            <person name="Nagy L.G."/>
            <person name="Floudas D."/>
            <person name="Held B.W."/>
            <person name="Levasseur A."/>
            <person name="Lombard V."/>
            <person name="Morin E."/>
            <person name="Otillar R."/>
            <person name="Lindquist E.A."/>
            <person name="Sun H."/>
            <person name="LaButti K.M."/>
            <person name="Schmutz J."/>
            <person name="Jabbour D."/>
            <person name="Luo H."/>
            <person name="Baker S.E."/>
            <person name="Pisabarro A.G."/>
            <person name="Walton J.D."/>
            <person name="Blanchette R.A."/>
            <person name="Henrissat B."/>
            <person name="Martin F."/>
            <person name="Cullen D."/>
            <person name="Hibbett D.S."/>
            <person name="Grigoriev I.V."/>
        </authorList>
    </citation>
    <scope>NUCLEOTIDE SEQUENCE [LARGE SCALE GENOMIC DNA]</scope>
    <source>
        <strain evidence="2">MUCL 33604</strain>
    </source>
</reference>
<organism evidence="1 2">
    <name type="scientific">Jaapia argillacea MUCL 33604</name>
    <dbReference type="NCBI Taxonomy" id="933084"/>
    <lineage>
        <taxon>Eukaryota</taxon>
        <taxon>Fungi</taxon>
        <taxon>Dikarya</taxon>
        <taxon>Basidiomycota</taxon>
        <taxon>Agaricomycotina</taxon>
        <taxon>Agaricomycetes</taxon>
        <taxon>Agaricomycetidae</taxon>
        <taxon>Jaapiales</taxon>
        <taxon>Jaapiaceae</taxon>
        <taxon>Jaapia</taxon>
    </lineage>
</organism>
<protein>
    <submittedName>
        <fullName evidence="1">Uncharacterized protein</fullName>
    </submittedName>
</protein>
<evidence type="ECO:0000313" key="2">
    <source>
        <dbReference type="Proteomes" id="UP000027265"/>
    </source>
</evidence>
<dbReference type="OrthoDB" id="3259836at2759"/>
<evidence type="ECO:0000313" key="1">
    <source>
        <dbReference type="EMBL" id="KDQ55190.1"/>
    </source>
</evidence>
<dbReference type="HOGENOM" id="CLU_199421_0_0_1"/>
<proteinExistence type="predicted"/>
<keyword evidence="2" id="KW-1185">Reference proteome</keyword>
<feature type="non-terminal residue" evidence="1">
    <location>
        <position position="76"/>
    </location>
</feature>
<dbReference type="Proteomes" id="UP000027265">
    <property type="component" value="Unassembled WGS sequence"/>
</dbReference>
<dbReference type="InParanoid" id="A0A067PN11"/>
<gene>
    <name evidence="1" type="ORF">JAAARDRAFT_134408</name>
</gene>
<dbReference type="AlphaFoldDB" id="A0A067PN11"/>